<feature type="region of interest" description="Disordered" evidence="1">
    <location>
        <begin position="36"/>
        <end position="56"/>
    </location>
</feature>
<evidence type="ECO:0000256" key="1">
    <source>
        <dbReference type="SAM" id="MobiDB-lite"/>
    </source>
</evidence>
<reference evidence="2 3" key="1">
    <citation type="journal article" date="2024" name="BMC Genomics">
        <title>De novo assembly and annotation of Popillia japonica's genome with initial clues to its potential as an invasive pest.</title>
        <authorList>
            <person name="Cucini C."/>
            <person name="Boschi S."/>
            <person name="Funari R."/>
            <person name="Cardaioli E."/>
            <person name="Iannotti N."/>
            <person name="Marturano G."/>
            <person name="Paoli F."/>
            <person name="Bruttini M."/>
            <person name="Carapelli A."/>
            <person name="Frati F."/>
            <person name="Nardi F."/>
        </authorList>
    </citation>
    <scope>NUCLEOTIDE SEQUENCE [LARGE SCALE GENOMIC DNA]</scope>
    <source>
        <strain evidence="2">DMR45628</strain>
    </source>
</reference>
<proteinExistence type="predicted"/>
<dbReference type="EMBL" id="JASPKY010000012">
    <property type="protein sequence ID" value="KAK9753566.1"/>
    <property type="molecule type" value="Genomic_DNA"/>
</dbReference>
<dbReference type="AlphaFoldDB" id="A0AAW1N123"/>
<evidence type="ECO:0000313" key="3">
    <source>
        <dbReference type="Proteomes" id="UP001458880"/>
    </source>
</evidence>
<protein>
    <submittedName>
        <fullName evidence="2">Uncharacterized protein</fullName>
    </submittedName>
</protein>
<evidence type="ECO:0000313" key="2">
    <source>
        <dbReference type="EMBL" id="KAK9753566.1"/>
    </source>
</evidence>
<gene>
    <name evidence="2" type="ORF">QE152_g1936</name>
</gene>
<keyword evidence="3" id="KW-1185">Reference proteome</keyword>
<name>A0AAW1N123_POPJA</name>
<organism evidence="2 3">
    <name type="scientific">Popillia japonica</name>
    <name type="common">Japanese beetle</name>
    <dbReference type="NCBI Taxonomy" id="7064"/>
    <lineage>
        <taxon>Eukaryota</taxon>
        <taxon>Metazoa</taxon>
        <taxon>Ecdysozoa</taxon>
        <taxon>Arthropoda</taxon>
        <taxon>Hexapoda</taxon>
        <taxon>Insecta</taxon>
        <taxon>Pterygota</taxon>
        <taxon>Neoptera</taxon>
        <taxon>Endopterygota</taxon>
        <taxon>Coleoptera</taxon>
        <taxon>Polyphaga</taxon>
        <taxon>Scarabaeiformia</taxon>
        <taxon>Scarabaeidae</taxon>
        <taxon>Rutelinae</taxon>
        <taxon>Popillia</taxon>
    </lineage>
</organism>
<sequence length="112" mass="12883">MEILKRTETTKLTAHDIEEWMAETPEDNIIVDEQIINKPMEDESNNDSDDAASSTNNILVKPEDALNAMYSVIQCGEVNSFIDSRLLALRNTREHFLSKMYYSKKQTNINDK</sequence>
<comment type="caution">
    <text evidence="2">The sequence shown here is derived from an EMBL/GenBank/DDBJ whole genome shotgun (WGS) entry which is preliminary data.</text>
</comment>
<dbReference type="Proteomes" id="UP001458880">
    <property type="component" value="Unassembled WGS sequence"/>
</dbReference>
<accession>A0AAW1N123</accession>